<dbReference type="GO" id="GO:0006979">
    <property type="term" value="P:response to oxidative stress"/>
    <property type="evidence" value="ECO:0007669"/>
    <property type="project" value="TreeGrafter"/>
</dbReference>
<reference evidence="12" key="1">
    <citation type="submission" date="2025-08" db="UniProtKB">
        <authorList>
            <consortium name="RefSeq"/>
        </authorList>
    </citation>
    <scope>IDENTIFICATION</scope>
    <source>
        <tissue evidence="12">Whole organism</tissue>
    </source>
</reference>
<dbReference type="GO" id="GO:0005829">
    <property type="term" value="C:cytosol"/>
    <property type="evidence" value="ECO:0007669"/>
    <property type="project" value="TreeGrafter"/>
</dbReference>
<dbReference type="Proteomes" id="UP000694843">
    <property type="component" value="Unplaced"/>
</dbReference>
<comment type="similarity">
    <text evidence="1">Belongs to the peroxiredoxin family. AhpC/Prx1 subfamily.</text>
</comment>
<dbReference type="InterPro" id="IPR036249">
    <property type="entry name" value="Thioredoxin-like_sf"/>
</dbReference>
<keyword evidence="3" id="KW-0575">Peroxidase</keyword>
<evidence type="ECO:0000256" key="2">
    <source>
        <dbReference type="ARBA" id="ARBA00013017"/>
    </source>
</evidence>
<evidence type="ECO:0000256" key="5">
    <source>
        <dbReference type="ARBA" id="ARBA00023002"/>
    </source>
</evidence>
<dbReference type="Pfam" id="PF00578">
    <property type="entry name" value="AhpC-TSA"/>
    <property type="match status" value="1"/>
</dbReference>
<dbReference type="Pfam" id="PF10417">
    <property type="entry name" value="1-cysPrx_C"/>
    <property type="match status" value="1"/>
</dbReference>
<keyword evidence="6" id="KW-1015">Disulfide bond</keyword>
<dbReference type="Gene3D" id="3.40.30.10">
    <property type="entry name" value="Glutaredoxin"/>
    <property type="match status" value="1"/>
</dbReference>
<dbReference type="GO" id="GO:0005783">
    <property type="term" value="C:endoplasmic reticulum"/>
    <property type="evidence" value="ECO:0007669"/>
    <property type="project" value="TreeGrafter"/>
</dbReference>
<dbReference type="InterPro" id="IPR019479">
    <property type="entry name" value="Peroxiredoxin_C"/>
</dbReference>
<evidence type="ECO:0000256" key="9">
    <source>
        <dbReference type="SAM" id="SignalP"/>
    </source>
</evidence>
<dbReference type="CDD" id="cd03015">
    <property type="entry name" value="PRX_Typ2cys"/>
    <property type="match status" value="1"/>
</dbReference>
<dbReference type="InterPro" id="IPR050217">
    <property type="entry name" value="Peroxiredoxin"/>
</dbReference>
<dbReference type="GO" id="GO:0033554">
    <property type="term" value="P:cellular response to stress"/>
    <property type="evidence" value="ECO:0007669"/>
    <property type="project" value="TreeGrafter"/>
</dbReference>
<dbReference type="GeneID" id="108683217"/>
<dbReference type="GO" id="GO:0045454">
    <property type="term" value="P:cell redox homeostasis"/>
    <property type="evidence" value="ECO:0007669"/>
    <property type="project" value="TreeGrafter"/>
</dbReference>
<feature type="domain" description="Thioredoxin" evidence="10">
    <location>
        <begin position="52"/>
        <end position="210"/>
    </location>
</feature>
<organism evidence="11 12">
    <name type="scientific">Hyalella azteca</name>
    <name type="common">Amphipod</name>
    <dbReference type="NCBI Taxonomy" id="294128"/>
    <lineage>
        <taxon>Eukaryota</taxon>
        <taxon>Metazoa</taxon>
        <taxon>Ecdysozoa</taxon>
        <taxon>Arthropoda</taxon>
        <taxon>Crustacea</taxon>
        <taxon>Multicrustacea</taxon>
        <taxon>Malacostraca</taxon>
        <taxon>Eumalacostraca</taxon>
        <taxon>Peracarida</taxon>
        <taxon>Amphipoda</taxon>
        <taxon>Senticaudata</taxon>
        <taxon>Talitrida</taxon>
        <taxon>Talitroidea</taxon>
        <taxon>Hyalellidae</taxon>
        <taxon>Hyalella</taxon>
    </lineage>
</organism>
<dbReference type="RefSeq" id="XP_018028001.1">
    <property type="nucleotide sequence ID" value="XM_018172512.2"/>
</dbReference>
<keyword evidence="7" id="KW-0676">Redox-active center</keyword>
<evidence type="ECO:0000256" key="8">
    <source>
        <dbReference type="ARBA" id="ARBA00049091"/>
    </source>
</evidence>
<dbReference type="InterPro" id="IPR000866">
    <property type="entry name" value="AhpC/TSA"/>
</dbReference>
<evidence type="ECO:0000313" key="12">
    <source>
        <dbReference type="RefSeq" id="XP_018028001.1"/>
    </source>
</evidence>
<dbReference type="GO" id="GO:0008379">
    <property type="term" value="F:thioredoxin peroxidase activity"/>
    <property type="evidence" value="ECO:0007669"/>
    <property type="project" value="TreeGrafter"/>
</dbReference>
<dbReference type="PROSITE" id="PS51352">
    <property type="entry name" value="THIOREDOXIN_2"/>
    <property type="match status" value="1"/>
</dbReference>
<dbReference type="PANTHER" id="PTHR10681">
    <property type="entry name" value="THIOREDOXIN PEROXIDASE"/>
    <property type="match status" value="1"/>
</dbReference>
<evidence type="ECO:0000259" key="10">
    <source>
        <dbReference type="PROSITE" id="PS51352"/>
    </source>
</evidence>
<dbReference type="FunFam" id="3.40.30.10:FF:000003">
    <property type="entry name" value="Peroxiredoxin 1"/>
    <property type="match status" value="1"/>
</dbReference>
<name>A0A8B7PR99_HYAAZ</name>
<keyword evidence="4" id="KW-0049">Antioxidant</keyword>
<dbReference type="PANTHER" id="PTHR10681:SF171">
    <property type="entry name" value="PEROXIREDOXIN 4"/>
    <property type="match status" value="1"/>
</dbReference>
<evidence type="ECO:0000256" key="6">
    <source>
        <dbReference type="ARBA" id="ARBA00023157"/>
    </source>
</evidence>
<protein>
    <recommendedName>
        <fullName evidence="2">thioredoxin-dependent peroxiredoxin</fullName>
        <ecNumber evidence="2">1.11.1.24</ecNumber>
    </recommendedName>
</protein>
<evidence type="ECO:0000256" key="1">
    <source>
        <dbReference type="ARBA" id="ARBA00009796"/>
    </source>
</evidence>
<keyword evidence="11" id="KW-1185">Reference proteome</keyword>
<feature type="signal peptide" evidence="9">
    <location>
        <begin position="1"/>
        <end position="21"/>
    </location>
</feature>
<dbReference type="SUPFAM" id="SSF52833">
    <property type="entry name" value="Thioredoxin-like"/>
    <property type="match status" value="1"/>
</dbReference>
<dbReference type="GO" id="GO:0042744">
    <property type="term" value="P:hydrogen peroxide catabolic process"/>
    <property type="evidence" value="ECO:0007669"/>
    <property type="project" value="TreeGrafter"/>
</dbReference>
<dbReference type="OrthoDB" id="185659at2759"/>
<sequence length="246" mass="27268">MPTLLATLLGCLLAAQGFVLGADDQCQTYAGGHVYPNTEGTASGHSLQWTKAMISKPAPSWEATAVVDGQFKDLKLSDYRGKYLVFFFYPLDFTFVCPTEILAFNDRIEEFRKINTEVVACSVDSHYTHLAWTKTPRKEGGLGRLNIPLVSDITKKISQDYGVYLEDQGISLRGLFIIDDKGILRQMTLNDLPVGRSVDETLRLVQAFQFTDSHGEVCPAGWTPGDATIVPSPDESLKYFKSTNQD</sequence>
<dbReference type="OMA" id="YSHHAWC"/>
<dbReference type="AlphaFoldDB" id="A0A8B7PR99"/>
<gene>
    <name evidence="12" type="primary">LOC108683217</name>
</gene>
<keyword evidence="5" id="KW-0560">Oxidoreductase</keyword>
<dbReference type="InterPro" id="IPR013766">
    <property type="entry name" value="Thioredoxin_domain"/>
</dbReference>
<accession>A0A8B7PR99</accession>
<dbReference type="EC" id="1.11.1.24" evidence="2"/>
<evidence type="ECO:0000256" key="3">
    <source>
        <dbReference type="ARBA" id="ARBA00022559"/>
    </source>
</evidence>
<comment type="catalytic activity">
    <reaction evidence="8">
        <text>a hydroperoxide + [thioredoxin]-dithiol = an alcohol + [thioredoxin]-disulfide + H2O</text>
        <dbReference type="Rhea" id="RHEA:62620"/>
        <dbReference type="Rhea" id="RHEA-COMP:10698"/>
        <dbReference type="Rhea" id="RHEA-COMP:10700"/>
        <dbReference type="ChEBI" id="CHEBI:15377"/>
        <dbReference type="ChEBI" id="CHEBI:29950"/>
        <dbReference type="ChEBI" id="CHEBI:30879"/>
        <dbReference type="ChEBI" id="CHEBI:35924"/>
        <dbReference type="ChEBI" id="CHEBI:50058"/>
        <dbReference type="EC" id="1.11.1.24"/>
    </reaction>
</comment>
<proteinExistence type="inferred from homology"/>
<feature type="chain" id="PRO_5034956170" description="thioredoxin-dependent peroxiredoxin" evidence="9">
    <location>
        <begin position="22"/>
        <end position="246"/>
    </location>
</feature>
<dbReference type="KEGG" id="hazt:108683217"/>
<evidence type="ECO:0000313" key="11">
    <source>
        <dbReference type="Proteomes" id="UP000694843"/>
    </source>
</evidence>
<evidence type="ECO:0000256" key="7">
    <source>
        <dbReference type="ARBA" id="ARBA00023284"/>
    </source>
</evidence>
<evidence type="ECO:0000256" key="4">
    <source>
        <dbReference type="ARBA" id="ARBA00022862"/>
    </source>
</evidence>
<keyword evidence="9" id="KW-0732">Signal</keyword>